<dbReference type="OrthoDB" id="1678617at2759"/>
<dbReference type="PANTHER" id="PTHR10835">
    <property type="entry name" value="SQUALENE MONOOXYGENASE"/>
    <property type="match status" value="1"/>
</dbReference>
<dbReference type="GO" id="GO:0050660">
    <property type="term" value="F:flavin adenine dinucleotide binding"/>
    <property type="evidence" value="ECO:0007669"/>
    <property type="project" value="UniProtKB-UniRule"/>
</dbReference>
<gene>
    <name evidence="15" type="ORF">G6F64_003845</name>
</gene>
<comment type="function">
    <text evidence="13">Catalyzes the stereospecific oxidation of squalene to (S)-2,3-epoxysqualene, and is considered to be a rate-limiting enzyme in steroid biosynthesis.</text>
</comment>
<comment type="cofactor">
    <cofactor evidence="1 13">
        <name>FAD</name>
        <dbReference type="ChEBI" id="CHEBI:57692"/>
    </cofactor>
</comment>
<comment type="subcellular location">
    <subcellularLocation>
        <location evidence="3 13">Endoplasmic reticulum membrane</location>
        <topology evidence="3 13">Multi-pass membrane protein</topology>
    </subcellularLocation>
    <subcellularLocation>
        <location evidence="2">Microsome membrane</location>
        <topology evidence="2">Multi-pass membrane protein</topology>
    </subcellularLocation>
</comment>
<accession>A0A9P6XDP6</accession>
<dbReference type="FunFam" id="3.50.50.60:FF:000166">
    <property type="entry name" value="Squalene monooxygenase Erg1"/>
    <property type="match status" value="1"/>
</dbReference>
<dbReference type="SUPFAM" id="SSF51905">
    <property type="entry name" value="FAD/NAD(P)-binding domain"/>
    <property type="match status" value="1"/>
</dbReference>
<evidence type="ECO:0000313" key="15">
    <source>
        <dbReference type="EMBL" id="KAG1311383.1"/>
    </source>
</evidence>
<dbReference type="EMBL" id="JAANQT010000394">
    <property type="protein sequence ID" value="KAG1311383.1"/>
    <property type="molecule type" value="Genomic_DNA"/>
</dbReference>
<keyword evidence="16" id="KW-1185">Reference proteome</keyword>
<evidence type="ECO:0000256" key="6">
    <source>
        <dbReference type="ARBA" id="ARBA00022692"/>
    </source>
</evidence>
<keyword evidence="6 13" id="KW-0812">Transmembrane</keyword>
<dbReference type="Gene3D" id="3.50.50.60">
    <property type="entry name" value="FAD/NAD(P)-binding domain"/>
    <property type="match status" value="1"/>
</dbReference>
<keyword evidence="9" id="KW-0492">Microsome</keyword>
<keyword evidence="8 13" id="KW-0274">FAD</keyword>
<dbReference type="Proteomes" id="UP000716291">
    <property type="component" value="Unassembled WGS sequence"/>
</dbReference>
<dbReference type="PRINTS" id="PR00420">
    <property type="entry name" value="RNGMNOXGNASE"/>
</dbReference>
<keyword evidence="5 13" id="KW-0285">Flavoprotein</keyword>
<evidence type="ECO:0000256" key="13">
    <source>
        <dbReference type="RuleBase" id="RU367121"/>
    </source>
</evidence>
<evidence type="ECO:0000256" key="2">
    <source>
        <dbReference type="ARBA" id="ARBA00004154"/>
    </source>
</evidence>
<comment type="similarity">
    <text evidence="4 13">Belongs to the squalene monooxygenase family.</text>
</comment>
<keyword evidence="12 13" id="KW-0472">Membrane</keyword>
<evidence type="ECO:0000313" key="16">
    <source>
        <dbReference type="Proteomes" id="UP000716291"/>
    </source>
</evidence>
<keyword evidence="7 13" id="KW-0256">Endoplasmic reticulum</keyword>
<dbReference type="Pfam" id="PF08491">
    <property type="entry name" value="SE"/>
    <property type="match status" value="1"/>
</dbReference>
<dbReference type="InterPro" id="IPR036188">
    <property type="entry name" value="FAD/NAD-bd_sf"/>
</dbReference>
<dbReference type="GO" id="GO:0004506">
    <property type="term" value="F:squalene monooxygenase activity"/>
    <property type="evidence" value="ECO:0007669"/>
    <property type="project" value="UniProtKB-UniRule"/>
</dbReference>
<protein>
    <recommendedName>
        <fullName evidence="13">Squalene monooxygenase</fullName>
        <ecNumber evidence="13">1.14.14.17</ecNumber>
    </recommendedName>
</protein>
<dbReference type="GO" id="GO:0006696">
    <property type="term" value="P:ergosterol biosynthetic process"/>
    <property type="evidence" value="ECO:0007669"/>
    <property type="project" value="TreeGrafter"/>
</dbReference>
<dbReference type="GO" id="GO:0005789">
    <property type="term" value="C:endoplasmic reticulum membrane"/>
    <property type="evidence" value="ECO:0007669"/>
    <property type="project" value="UniProtKB-SubCell"/>
</dbReference>
<dbReference type="AlphaFoldDB" id="A0A9P6XDP6"/>
<evidence type="ECO:0000256" key="8">
    <source>
        <dbReference type="ARBA" id="ARBA00022827"/>
    </source>
</evidence>
<feature type="transmembrane region" description="Helical" evidence="13">
    <location>
        <begin position="411"/>
        <end position="428"/>
    </location>
</feature>
<evidence type="ECO:0000256" key="3">
    <source>
        <dbReference type="ARBA" id="ARBA00004477"/>
    </source>
</evidence>
<proteinExistence type="inferred from homology"/>
<dbReference type="EC" id="1.14.14.17" evidence="13"/>
<evidence type="ECO:0000256" key="11">
    <source>
        <dbReference type="ARBA" id="ARBA00023002"/>
    </source>
</evidence>
<evidence type="ECO:0000256" key="9">
    <source>
        <dbReference type="ARBA" id="ARBA00022848"/>
    </source>
</evidence>
<feature type="domain" description="Squalene epoxidase" evidence="14">
    <location>
        <begin position="165"/>
        <end position="437"/>
    </location>
</feature>
<evidence type="ECO:0000259" key="14">
    <source>
        <dbReference type="Pfam" id="PF08491"/>
    </source>
</evidence>
<evidence type="ECO:0000256" key="4">
    <source>
        <dbReference type="ARBA" id="ARBA00008802"/>
    </source>
</evidence>
<reference evidence="15" key="1">
    <citation type="journal article" date="2020" name="Microb. Genom.">
        <title>Genetic diversity of clinical and environmental Mucorales isolates obtained from an investigation of mucormycosis cases among solid organ transplant recipients.</title>
        <authorList>
            <person name="Nguyen M.H."/>
            <person name="Kaul D."/>
            <person name="Muto C."/>
            <person name="Cheng S.J."/>
            <person name="Richter R.A."/>
            <person name="Bruno V.M."/>
            <person name="Liu G."/>
            <person name="Beyhan S."/>
            <person name="Sundermann A.J."/>
            <person name="Mounaud S."/>
            <person name="Pasculle A.W."/>
            <person name="Nierman W.C."/>
            <person name="Driscoll E."/>
            <person name="Cumbie R."/>
            <person name="Clancy C.J."/>
            <person name="Dupont C.L."/>
        </authorList>
    </citation>
    <scope>NUCLEOTIDE SEQUENCE</scope>
    <source>
        <strain evidence="15">GL11</strain>
    </source>
</reference>
<dbReference type="PANTHER" id="PTHR10835:SF0">
    <property type="entry name" value="SQUALENE MONOOXYGENASE"/>
    <property type="match status" value="1"/>
</dbReference>
<dbReference type="InterPro" id="IPR040125">
    <property type="entry name" value="Squalene_monox"/>
</dbReference>
<keyword evidence="10 13" id="KW-1133">Transmembrane helix</keyword>
<evidence type="ECO:0000256" key="10">
    <source>
        <dbReference type="ARBA" id="ARBA00022989"/>
    </source>
</evidence>
<evidence type="ECO:0000256" key="7">
    <source>
        <dbReference type="ARBA" id="ARBA00022824"/>
    </source>
</evidence>
<evidence type="ECO:0000256" key="5">
    <source>
        <dbReference type="ARBA" id="ARBA00022630"/>
    </source>
</evidence>
<sequence length="464" mass="51428">MSSATVPVIEFDLIVVGAGIVGCSAARAFGSDGRKVLLLERDLAEPDRIVGELLQPGGIEALKKLDLQDCVDGIDGIPCYGYGVIYQDKVVHIPYPVSETTDKIASGKSFHHGRFITNLRKAATATENVTVKELTVTSLIKESENNKIIGVNTVNKTNQEFKFYAPLTIVCDGIFSKFRKELTIKTPDVRSNFVGFIMKDLELPLPNHGHVVLAKPSPVLMYQISTHDTRVLVDIPGKLPSTSNGDLKKYMQDIVAPELPDAIRVKFLEGLETERLRSMPNGFLPPSINNVEGMIMLGDAVNIRHPLTGGGMTVAFNDVVLLKELLSPDKIPSFTQTDLIIQQMSTFHWKRKNYCTAINVLAMALYRIFAANENKDLEVLLRGCFAYFQLGGECVDAPVGLLSGLIQRPMVLVYHFFSVAFYSIYIEAKSNGWSGLHRSFIMIITVLYTACITILPYLWSETKY</sequence>
<evidence type="ECO:0000256" key="1">
    <source>
        <dbReference type="ARBA" id="ARBA00001974"/>
    </source>
</evidence>
<keyword evidence="11 13" id="KW-0560">Oxidoreductase</keyword>
<comment type="caution">
    <text evidence="15">The sequence shown here is derived from an EMBL/GenBank/DDBJ whole genome shotgun (WGS) entry which is preliminary data.</text>
</comment>
<name>A0A9P6XDP6_RHIOR</name>
<organism evidence="15 16">
    <name type="scientific">Rhizopus oryzae</name>
    <name type="common">Mucormycosis agent</name>
    <name type="synonym">Rhizopus arrhizus var. delemar</name>
    <dbReference type="NCBI Taxonomy" id="64495"/>
    <lineage>
        <taxon>Eukaryota</taxon>
        <taxon>Fungi</taxon>
        <taxon>Fungi incertae sedis</taxon>
        <taxon>Mucoromycota</taxon>
        <taxon>Mucoromycotina</taxon>
        <taxon>Mucoromycetes</taxon>
        <taxon>Mucorales</taxon>
        <taxon>Mucorineae</taxon>
        <taxon>Rhizopodaceae</taxon>
        <taxon>Rhizopus</taxon>
    </lineage>
</organism>
<evidence type="ECO:0000256" key="12">
    <source>
        <dbReference type="ARBA" id="ARBA00023136"/>
    </source>
</evidence>
<comment type="catalytic activity">
    <reaction evidence="13">
        <text>squalene + reduced [NADPH--hemoprotein reductase] + O2 = (S)-2,3-epoxysqualene + oxidized [NADPH--hemoprotein reductase] + H2O + H(+)</text>
        <dbReference type="Rhea" id="RHEA:25282"/>
        <dbReference type="Rhea" id="RHEA-COMP:11964"/>
        <dbReference type="Rhea" id="RHEA-COMP:11965"/>
        <dbReference type="ChEBI" id="CHEBI:15377"/>
        <dbReference type="ChEBI" id="CHEBI:15378"/>
        <dbReference type="ChEBI" id="CHEBI:15379"/>
        <dbReference type="ChEBI" id="CHEBI:15440"/>
        <dbReference type="ChEBI" id="CHEBI:15441"/>
        <dbReference type="ChEBI" id="CHEBI:57618"/>
        <dbReference type="ChEBI" id="CHEBI:58210"/>
        <dbReference type="EC" id="1.14.14.17"/>
    </reaction>
</comment>
<feature type="transmembrane region" description="Helical" evidence="13">
    <location>
        <begin position="440"/>
        <end position="459"/>
    </location>
</feature>
<dbReference type="InterPro" id="IPR013698">
    <property type="entry name" value="Squalene_epoxidase"/>
</dbReference>